<feature type="domain" description="N-acetyltransferase" evidence="2">
    <location>
        <begin position="1"/>
        <end position="134"/>
    </location>
</feature>
<dbReference type="InterPro" id="IPR016181">
    <property type="entry name" value="Acyl_CoA_acyltransferase"/>
</dbReference>
<evidence type="ECO:0000259" key="2">
    <source>
        <dbReference type="PROSITE" id="PS51186"/>
    </source>
</evidence>
<dbReference type="GO" id="GO:0008080">
    <property type="term" value="F:N-acetyltransferase activity"/>
    <property type="evidence" value="ECO:0007669"/>
    <property type="project" value="InterPro"/>
</dbReference>
<protein>
    <submittedName>
        <fullName evidence="3">Ribosomal protein S18 acetylase RimI</fullName>
    </submittedName>
</protein>
<keyword evidence="1" id="KW-0808">Transferase</keyword>
<evidence type="ECO:0000313" key="4">
    <source>
        <dbReference type="Proteomes" id="UP000198948"/>
    </source>
</evidence>
<keyword evidence="3" id="KW-0689">Ribosomal protein</keyword>
<organism evidence="3 4">
    <name type="scientific">Isobaculum melis</name>
    <dbReference type="NCBI Taxonomy" id="142588"/>
    <lineage>
        <taxon>Bacteria</taxon>
        <taxon>Bacillati</taxon>
        <taxon>Bacillota</taxon>
        <taxon>Bacilli</taxon>
        <taxon>Lactobacillales</taxon>
        <taxon>Carnobacteriaceae</taxon>
        <taxon>Isobaculum</taxon>
    </lineage>
</organism>
<dbReference type="PANTHER" id="PTHR13947">
    <property type="entry name" value="GNAT FAMILY N-ACETYLTRANSFERASE"/>
    <property type="match status" value="1"/>
</dbReference>
<dbReference type="PROSITE" id="PS51186">
    <property type="entry name" value="GNAT"/>
    <property type="match status" value="1"/>
</dbReference>
<dbReference type="PANTHER" id="PTHR13947:SF37">
    <property type="entry name" value="LD18367P"/>
    <property type="match status" value="1"/>
</dbReference>
<dbReference type="OrthoDB" id="162775at2"/>
<proteinExistence type="predicted"/>
<dbReference type="Proteomes" id="UP000198948">
    <property type="component" value="Unassembled WGS sequence"/>
</dbReference>
<name>A0A1H9QJ21_9LACT</name>
<dbReference type="InterPro" id="IPR000182">
    <property type="entry name" value="GNAT_dom"/>
</dbReference>
<dbReference type="InterPro" id="IPR050769">
    <property type="entry name" value="NAT_camello-type"/>
</dbReference>
<sequence length="151" mass="16931">MIRTLQENEVVPLALMKLADDEAKILTYLSVSEVFVLEENQQIIGSCVVKQQSPTTYEVMNLAIAKNQQNQGYGEKLLSAVIQIVRKQKAKVLTIATADTSLPALHLYQKLGFQQVAVVRNYFMTHYPAPIFEAGRQCMDQIQLQLMLSSG</sequence>
<keyword evidence="4" id="KW-1185">Reference proteome</keyword>
<dbReference type="EMBL" id="FOHA01000002">
    <property type="protein sequence ID" value="SER60440.1"/>
    <property type="molecule type" value="Genomic_DNA"/>
</dbReference>
<dbReference type="CDD" id="cd04301">
    <property type="entry name" value="NAT_SF"/>
    <property type="match status" value="1"/>
</dbReference>
<dbReference type="Pfam" id="PF00583">
    <property type="entry name" value="Acetyltransf_1"/>
    <property type="match status" value="1"/>
</dbReference>
<dbReference type="SUPFAM" id="SSF55729">
    <property type="entry name" value="Acyl-CoA N-acyltransferases (Nat)"/>
    <property type="match status" value="1"/>
</dbReference>
<dbReference type="Gene3D" id="3.40.630.30">
    <property type="match status" value="1"/>
</dbReference>
<dbReference type="AlphaFoldDB" id="A0A1H9QJ21"/>
<gene>
    <name evidence="3" type="ORF">SAMN04488559_102108</name>
</gene>
<keyword evidence="3" id="KW-0687">Ribonucleoprotein</keyword>
<dbReference type="STRING" id="142588.SAMN04488559_102108"/>
<dbReference type="GO" id="GO:0005840">
    <property type="term" value="C:ribosome"/>
    <property type="evidence" value="ECO:0007669"/>
    <property type="project" value="UniProtKB-KW"/>
</dbReference>
<accession>A0A1H9QJ21</accession>
<evidence type="ECO:0000313" key="3">
    <source>
        <dbReference type="EMBL" id="SER60440.1"/>
    </source>
</evidence>
<dbReference type="RefSeq" id="WP_092649914.1">
    <property type="nucleotide sequence ID" value="NZ_FOHA01000002.1"/>
</dbReference>
<reference evidence="3 4" key="1">
    <citation type="submission" date="2016-10" db="EMBL/GenBank/DDBJ databases">
        <authorList>
            <person name="de Groot N.N."/>
        </authorList>
    </citation>
    <scope>NUCLEOTIDE SEQUENCE [LARGE SCALE GENOMIC DNA]</scope>
    <source>
        <strain evidence="3 4">DSM 13760</strain>
    </source>
</reference>
<evidence type="ECO:0000256" key="1">
    <source>
        <dbReference type="ARBA" id="ARBA00022679"/>
    </source>
</evidence>